<dbReference type="Pfam" id="PF02597">
    <property type="entry name" value="ThiS"/>
    <property type="match status" value="1"/>
</dbReference>
<comment type="caution">
    <text evidence="1">The sequence shown here is derived from an EMBL/GenBank/DDBJ whole genome shotgun (WGS) entry which is preliminary data.</text>
</comment>
<gene>
    <name evidence="1" type="primary">moaD</name>
    <name evidence="1" type="ORF">J0X15_01200</name>
</gene>
<dbReference type="InterPro" id="IPR016155">
    <property type="entry name" value="Mopterin_synth/thiamin_S_b"/>
</dbReference>
<dbReference type="EMBL" id="JAFLNF010000001">
    <property type="protein sequence ID" value="MBO0343823.1"/>
    <property type="molecule type" value="Genomic_DNA"/>
</dbReference>
<dbReference type="NCBIfam" id="TIGR01682">
    <property type="entry name" value="moaD"/>
    <property type="match status" value="1"/>
</dbReference>
<dbReference type="Proteomes" id="UP000664779">
    <property type="component" value="Unassembled WGS sequence"/>
</dbReference>
<sequence>MQIKYFASIRERVGRNDETRELPRSITTVADLLDHLSAEDESYAIAFADRETLRAALDQEHVELDAPLGAAREIALFPPMTGG</sequence>
<dbReference type="RefSeq" id="WP_206937549.1">
    <property type="nucleotide sequence ID" value="NZ_JAFLNF010000001.1"/>
</dbReference>
<reference evidence="1" key="1">
    <citation type="submission" date="2021-03" db="EMBL/GenBank/DDBJ databases">
        <title>Roseibium sp. CAU 1637 isolated from Incheon.</title>
        <authorList>
            <person name="Kim W."/>
        </authorList>
    </citation>
    <scope>NUCLEOTIDE SEQUENCE</scope>
    <source>
        <strain evidence="1">CAU 1637</strain>
    </source>
</reference>
<dbReference type="AlphaFoldDB" id="A0A939J7Z6"/>
<accession>A0A939J7Z6</accession>
<dbReference type="Gene3D" id="3.10.20.30">
    <property type="match status" value="1"/>
</dbReference>
<keyword evidence="2" id="KW-1185">Reference proteome</keyword>
<name>A0A939J7Z6_9HYPH</name>
<dbReference type="InterPro" id="IPR003749">
    <property type="entry name" value="ThiS/MoaD-like"/>
</dbReference>
<evidence type="ECO:0000313" key="1">
    <source>
        <dbReference type="EMBL" id="MBO0343823.1"/>
    </source>
</evidence>
<dbReference type="SUPFAM" id="SSF54285">
    <property type="entry name" value="MoaD/ThiS"/>
    <property type="match status" value="1"/>
</dbReference>
<protein>
    <submittedName>
        <fullName evidence="1">Molybdopterin converting factor subunit 1</fullName>
    </submittedName>
</protein>
<proteinExistence type="predicted"/>
<dbReference type="CDD" id="cd00754">
    <property type="entry name" value="Ubl_MoaD"/>
    <property type="match status" value="1"/>
</dbReference>
<dbReference type="InterPro" id="IPR012675">
    <property type="entry name" value="Beta-grasp_dom_sf"/>
</dbReference>
<organism evidence="1 2">
    <name type="scientific">Roseibium limicola</name>
    <dbReference type="NCBI Taxonomy" id="2816037"/>
    <lineage>
        <taxon>Bacteria</taxon>
        <taxon>Pseudomonadati</taxon>
        <taxon>Pseudomonadota</taxon>
        <taxon>Alphaproteobacteria</taxon>
        <taxon>Hyphomicrobiales</taxon>
        <taxon>Stappiaceae</taxon>
        <taxon>Roseibium</taxon>
    </lineage>
</organism>
<evidence type="ECO:0000313" key="2">
    <source>
        <dbReference type="Proteomes" id="UP000664779"/>
    </source>
</evidence>